<dbReference type="SUPFAM" id="SSF53448">
    <property type="entry name" value="Nucleotide-diphospho-sugar transferases"/>
    <property type="match status" value="1"/>
</dbReference>
<comment type="pathway">
    <text evidence="1">Cell wall biogenesis; cell wall polysaccharide biosynthesis.</text>
</comment>
<keyword evidence="7" id="KW-1185">Reference proteome</keyword>
<dbReference type="Proteomes" id="UP001240250">
    <property type="component" value="Unassembled WGS sequence"/>
</dbReference>
<comment type="caution">
    <text evidence="6">The sequence shown here is derived from an EMBL/GenBank/DDBJ whole genome shotgun (WGS) entry which is preliminary data.</text>
</comment>
<organism evidence="6 7">
    <name type="scientific">Cellulomonas iranensis</name>
    <dbReference type="NCBI Taxonomy" id="76862"/>
    <lineage>
        <taxon>Bacteria</taxon>
        <taxon>Bacillati</taxon>
        <taxon>Actinomycetota</taxon>
        <taxon>Actinomycetes</taxon>
        <taxon>Micrococcales</taxon>
        <taxon>Cellulomonadaceae</taxon>
        <taxon>Cellulomonas</taxon>
    </lineage>
</organism>
<evidence type="ECO:0000256" key="3">
    <source>
        <dbReference type="ARBA" id="ARBA00022676"/>
    </source>
</evidence>
<protein>
    <submittedName>
        <fullName evidence="6">Rhamnosyltransferase</fullName>
        <ecNumber evidence="6">2.4.1.-</ecNumber>
    </submittedName>
</protein>
<evidence type="ECO:0000313" key="6">
    <source>
        <dbReference type="EMBL" id="MDQ0426504.1"/>
    </source>
</evidence>
<dbReference type="Gene3D" id="3.90.550.10">
    <property type="entry name" value="Spore Coat Polysaccharide Biosynthesis Protein SpsA, Chain A"/>
    <property type="match status" value="1"/>
</dbReference>
<evidence type="ECO:0000256" key="4">
    <source>
        <dbReference type="ARBA" id="ARBA00022679"/>
    </source>
</evidence>
<dbReference type="EC" id="2.4.1.-" evidence="6"/>
<dbReference type="Pfam" id="PF00535">
    <property type="entry name" value="Glycos_transf_2"/>
    <property type="match status" value="1"/>
</dbReference>
<dbReference type="EMBL" id="JAUSVM010000001">
    <property type="protein sequence ID" value="MDQ0426504.1"/>
    <property type="molecule type" value="Genomic_DNA"/>
</dbReference>
<dbReference type="GO" id="GO:0016757">
    <property type="term" value="F:glycosyltransferase activity"/>
    <property type="evidence" value="ECO:0007669"/>
    <property type="project" value="UniProtKB-KW"/>
</dbReference>
<dbReference type="RefSeq" id="WP_070319466.1">
    <property type="nucleotide sequence ID" value="NZ_JAGIBB010000101.1"/>
</dbReference>
<gene>
    <name evidence="6" type="ORF">JO380_002885</name>
</gene>
<dbReference type="InterPro" id="IPR029044">
    <property type="entry name" value="Nucleotide-diphossugar_trans"/>
</dbReference>
<keyword evidence="3 6" id="KW-0328">Glycosyltransferase</keyword>
<dbReference type="PANTHER" id="PTHR43179:SF12">
    <property type="entry name" value="GALACTOFURANOSYLTRANSFERASE GLFT2"/>
    <property type="match status" value="1"/>
</dbReference>
<dbReference type="InterPro" id="IPR001173">
    <property type="entry name" value="Glyco_trans_2-like"/>
</dbReference>
<sequence>MPDTAARGVVAVVVTFQPEVAVTSVLLRALAPQVEHVVVVDNGSPGGTVDALRAELAAVGGELLTLDANLGIGEAQNRGIARARELGARAVLLSDQDSVPAADMVARLVAGLARARAEHGPVAAVGPVTVDERNAGAALLFSDHRWGPRRALLPDEDGALAPATFLIASGCLLDVAALDAVGPMNAAWFIDHVDLEWGLRARRAGYGLFGVVGAQLGHALGDRVQRIPGRERDVHIHSPVRNYYMARNTVLLVRSGLLPVAWRVGYLAWITKYTGFYVLAVAPRARRARLLLRGLLDGARGRTGRLQEDR</sequence>
<feature type="domain" description="Glycosyltransferase 2-like" evidence="5">
    <location>
        <begin position="22"/>
        <end position="122"/>
    </location>
</feature>
<evidence type="ECO:0000256" key="1">
    <source>
        <dbReference type="ARBA" id="ARBA00004776"/>
    </source>
</evidence>
<accession>A0ABU0GNH5</accession>
<comment type="similarity">
    <text evidence="2">Belongs to the glycosyltransferase 2 family.</text>
</comment>
<dbReference type="CDD" id="cd02526">
    <property type="entry name" value="GT2_RfbF_like"/>
    <property type="match status" value="1"/>
</dbReference>
<keyword evidence="4 6" id="KW-0808">Transferase</keyword>
<reference evidence="6 7" key="1">
    <citation type="submission" date="2023-07" db="EMBL/GenBank/DDBJ databases">
        <title>Sequencing the genomes of 1000 actinobacteria strains.</title>
        <authorList>
            <person name="Klenk H.-P."/>
        </authorList>
    </citation>
    <scope>NUCLEOTIDE SEQUENCE [LARGE SCALE GENOMIC DNA]</scope>
    <source>
        <strain evidence="6 7">DSM 14785</strain>
    </source>
</reference>
<evidence type="ECO:0000313" key="7">
    <source>
        <dbReference type="Proteomes" id="UP001240250"/>
    </source>
</evidence>
<dbReference type="PANTHER" id="PTHR43179">
    <property type="entry name" value="RHAMNOSYLTRANSFERASE WBBL"/>
    <property type="match status" value="1"/>
</dbReference>
<evidence type="ECO:0000256" key="2">
    <source>
        <dbReference type="ARBA" id="ARBA00006739"/>
    </source>
</evidence>
<name>A0ABU0GNH5_9CELL</name>
<proteinExistence type="inferred from homology"/>
<evidence type="ECO:0000259" key="5">
    <source>
        <dbReference type="Pfam" id="PF00535"/>
    </source>
</evidence>